<accession>A0AAV4R730</accession>
<name>A0AAV4R730_CAEEX</name>
<dbReference type="Proteomes" id="UP001054945">
    <property type="component" value="Unassembled WGS sequence"/>
</dbReference>
<evidence type="ECO:0000256" key="1">
    <source>
        <dbReference type="SAM" id="Phobius"/>
    </source>
</evidence>
<protein>
    <recommendedName>
        <fullName evidence="4">Secreted protein</fullName>
    </recommendedName>
</protein>
<evidence type="ECO:0008006" key="4">
    <source>
        <dbReference type="Google" id="ProtNLM"/>
    </source>
</evidence>
<gene>
    <name evidence="2" type="ORF">CEXT_581911</name>
</gene>
<keyword evidence="1" id="KW-0812">Transmembrane</keyword>
<keyword evidence="1" id="KW-0472">Membrane</keyword>
<comment type="caution">
    <text evidence="2">The sequence shown here is derived from an EMBL/GenBank/DDBJ whole genome shotgun (WGS) entry which is preliminary data.</text>
</comment>
<evidence type="ECO:0000313" key="2">
    <source>
        <dbReference type="EMBL" id="GIY15888.1"/>
    </source>
</evidence>
<feature type="transmembrane region" description="Helical" evidence="1">
    <location>
        <begin position="75"/>
        <end position="97"/>
    </location>
</feature>
<proteinExistence type="predicted"/>
<keyword evidence="3" id="KW-1185">Reference proteome</keyword>
<reference evidence="2 3" key="1">
    <citation type="submission" date="2021-06" db="EMBL/GenBank/DDBJ databases">
        <title>Caerostris extrusa draft genome.</title>
        <authorList>
            <person name="Kono N."/>
            <person name="Arakawa K."/>
        </authorList>
    </citation>
    <scope>NUCLEOTIDE SEQUENCE [LARGE SCALE GENOMIC DNA]</scope>
</reference>
<keyword evidence="1" id="KW-1133">Transmembrane helix</keyword>
<sequence>MYLARRVFVLLMGATDGRSLFKGVHQLGWMRASDRGVSPPSRKLNSVFGRSPNRRAFLSGERLNEWLSRTDSQILLARFFFSSPLSFLPLLLLPPYFCSVDDHDHFH</sequence>
<organism evidence="2 3">
    <name type="scientific">Caerostris extrusa</name>
    <name type="common">Bark spider</name>
    <name type="synonym">Caerostris bankana</name>
    <dbReference type="NCBI Taxonomy" id="172846"/>
    <lineage>
        <taxon>Eukaryota</taxon>
        <taxon>Metazoa</taxon>
        <taxon>Ecdysozoa</taxon>
        <taxon>Arthropoda</taxon>
        <taxon>Chelicerata</taxon>
        <taxon>Arachnida</taxon>
        <taxon>Araneae</taxon>
        <taxon>Araneomorphae</taxon>
        <taxon>Entelegynae</taxon>
        <taxon>Araneoidea</taxon>
        <taxon>Araneidae</taxon>
        <taxon>Caerostris</taxon>
    </lineage>
</organism>
<evidence type="ECO:0000313" key="3">
    <source>
        <dbReference type="Proteomes" id="UP001054945"/>
    </source>
</evidence>
<dbReference type="AlphaFoldDB" id="A0AAV4R730"/>
<dbReference type="EMBL" id="BPLR01007294">
    <property type="protein sequence ID" value="GIY15888.1"/>
    <property type="molecule type" value="Genomic_DNA"/>
</dbReference>